<evidence type="ECO:0000259" key="6">
    <source>
        <dbReference type="Pfam" id="PF00700"/>
    </source>
</evidence>
<dbReference type="Proteomes" id="UP001501047">
    <property type="component" value="Unassembled WGS sequence"/>
</dbReference>
<dbReference type="Pfam" id="PF00700">
    <property type="entry name" value="Flagellin_C"/>
    <property type="match status" value="1"/>
</dbReference>
<protein>
    <recommendedName>
        <fullName evidence="2 4">Flagellin</fullName>
    </recommendedName>
</protein>
<dbReference type="RefSeq" id="WP_343823684.1">
    <property type="nucleotide sequence ID" value="NZ_BAAACI010000001.1"/>
</dbReference>
<dbReference type="PANTHER" id="PTHR42792">
    <property type="entry name" value="FLAGELLIN"/>
    <property type="match status" value="1"/>
</dbReference>
<comment type="subcellular location">
    <subcellularLocation>
        <location evidence="4">Secreted</location>
    </subcellularLocation>
    <subcellularLocation>
        <location evidence="4">Bacterial flagellum</location>
    </subcellularLocation>
</comment>
<dbReference type="Gene3D" id="1.20.1330.10">
    <property type="entry name" value="f41 fragment of flagellin, N-terminal domain"/>
    <property type="match status" value="1"/>
</dbReference>
<evidence type="ECO:0000313" key="7">
    <source>
        <dbReference type="EMBL" id="GAA0767712.1"/>
    </source>
</evidence>
<evidence type="ECO:0000256" key="3">
    <source>
        <dbReference type="ARBA" id="ARBA00023143"/>
    </source>
</evidence>
<evidence type="ECO:0000313" key="8">
    <source>
        <dbReference type="Proteomes" id="UP001501047"/>
    </source>
</evidence>
<dbReference type="PRINTS" id="PR00207">
    <property type="entry name" value="FLAGELLIN"/>
</dbReference>
<keyword evidence="7" id="KW-0966">Cell projection</keyword>
<evidence type="ECO:0000259" key="5">
    <source>
        <dbReference type="Pfam" id="PF00669"/>
    </source>
</evidence>
<dbReference type="SUPFAM" id="SSF64518">
    <property type="entry name" value="Phase 1 flagellin"/>
    <property type="match status" value="1"/>
</dbReference>
<evidence type="ECO:0000256" key="1">
    <source>
        <dbReference type="ARBA" id="ARBA00005709"/>
    </source>
</evidence>
<organism evidence="7 8">
    <name type="scientific">Clostridium subterminale</name>
    <dbReference type="NCBI Taxonomy" id="1550"/>
    <lineage>
        <taxon>Bacteria</taxon>
        <taxon>Bacillati</taxon>
        <taxon>Bacillota</taxon>
        <taxon>Clostridia</taxon>
        <taxon>Eubacteriales</taxon>
        <taxon>Clostridiaceae</taxon>
        <taxon>Clostridium</taxon>
    </lineage>
</organism>
<keyword evidence="7" id="KW-0282">Flagellum</keyword>
<evidence type="ECO:0000256" key="4">
    <source>
        <dbReference type="RuleBase" id="RU362073"/>
    </source>
</evidence>
<dbReference type="Pfam" id="PF00669">
    <property type="entry name" value="Flagellin_N"/>
    <property type="match status" value="1"/>
</dbReference>
<reference evidence="7 8" key="1">
    <citation type="journal article" date="2019" name="Int. J. Syst. Evol. Microbiol.">
        <title>The Global Catalogue of Microorganisms (GCM) 10K type strain sequencing project: providing services to taxonomists for standard genome sequencing and annotation.</title>
        <authorList>
            <consortium name="The Broad Institute Genomics Platform"/>
            <consortium name="The Broad Institute Genome Sequencing Center for Infectious Disease"/>
            <person name="Wu L."/>
            <person name="Ma J."/>
        </authorList>
    </citation>
    <scope>NUCLEOTIDE SEQUENCE [LARGE SCALE GENOMIC DNA]</scope>
    <source>
        <strain evidence="7 8">JCM 1417</strain>
    </source>
</reference>
<comment type="caution">
    <text evidence="7">The sequence shown here is derived from an EMBL/GenBank/DDBJ whole genome shotgun (WGS) entry which is preliminary data.</text>
</comment>
<comment type="function">
    <text evidence="4">Flagellin is the subunit protein which polymerizes to form the filaments of bacterial flagella.</text>
</comment>
<gene>
    <name evidence="7" type="ORF">GCM10008908_07100</name>
</gene>
<feature type="domain" description="Flagellin C-terminal" evidence="6">
    <location>
        <begin position="191"/>
        <end position="274"/>
    </location>
</feature>
<keyword evidence="3 4" id="KW-0975">Bacterial flagellum</keyword>
<dbReference type="InterPro" id="IPR042187">
    <property type="entry name" value="Flagellin_C_sub2"/>
</dbReference>
<comment type="similarity">
    <text evidence="1 4">Belongs to the bacterial flagellin family.</text>
</comment>
<evidence type="ECO:0000256" key="2">
    <source>
        <dbReference type="ARBA" id="ARBA00020110"/>
    </source>
</evidence>
<feature type="domain" description="Flagellin N-terminal" evidence="5">
    <location>
        <begin position="4"/>
        <end position="139"/>
    </location>
</feature>
<dbReference type="InterPro" id="IPR001029">
    <property type="entry name" value="Flagellin_N"/>
</dbReference>
<keyword evidence="7" id="KW-0969">Cilium</keyword>
<keyword evidence="8" id="KW-1185">Reference proteome</keyword>
<name>A0ABN1KIZ5_CLOSU</name>
<dbReference type="InterPro" id="IPR001492">
    <property type="entry name" value="Flagellin"/>
</dbReference>
<dbReference type="EMBL" id="BAAACI010000001">
    <property type="protein sequence ID" value="GAA0767712.1"/>
    <property type="molecule type" value="Genomic_DNA"/>
</dbReference>
<keyword evidence="4" id="KW-0964">Secreted</keyword>
<sequence length="281" mass="30710">MRLSRNMASVRILNSYTKNLAAQSKSYSSISSGLKIQTYRDNPNAKAKSEKLKLEIRGLQMATRNIQDSVSLMQTMDGGMQNISESLQRARELMVQAGGATTEEDRAIIQKEIDQNLEHITFTANNTEMNGVKLLADKNNPGDTVDLLIGATSGEVIKLPTRNFTSSGLGLVNVDGSNKISVDNIDDSLNRLDDAINKLNSGRGKYGALSNRMESTVDYANEISGKIEGAEAIITGTDVAFEMIEYSKNSILVESGMAMMAQTNQFPKDILQILSNVYPNK</sequence>
<dbReference type="PANTHER" id="PTHR42792:SF2">
    <property type="entry name" value="FLAGELLIN"/>
    <property type="match status" value="1"/>
</dbReference>
<dbReference type="InterPro" id="IPR046358">
    <property type="entry name" value="Flagellin_C"/>
</dbReference>
<dbReference type="Gene3D" id="6.10.10.10">
    <property type="entry name" value="Flagellar export chaperone, C-terminal domain"/>
    <property type="match status" value="1"/>
</dbReference>
<accession>A0ABN1KIZ5</accession>
<proteinExistence type="inferred from homology"/>